<keyword evidence="1" id="KW-0812">Transmembrane</keyword>
<evidence type="ECO:0000256" key="1">
    <source>
        <dbReference type="SAM" id="Phobius"/>
    </source>
</evidence>
<name>A0ABY8L8F4_9RHOB</name>
<reference evidence="2 3" key="1">
    <citation type="submission" date="2023-04" db="EMBL/GenBank/DDBJ databases">
        <title>Jannaschia ovalis sp. nov., a marine bacterium isolated from sea tidal flat.</title>
        <authorList>
            <person name="Kwon D.Y."/>
            <person name="Kim J.-J."/>
        </authorList>
    </citation>
    <scope>NUCLEOTIDE SEQUENCE [LARGE SCALE GENOMIC DNA]</scope>
    <source>
        <strain evidence="2 3">GRR-S6-38</strain>
    </source>
</reference>
<dbReference type="Proteomes" id="UP001243420">
    <property type="component" value="Chromosome"/>
</dbReference>
<accession>A0ABY8L8F4</accession>
<gene>
    <name evidence="2" type="ORF">P8627_11430</name>
</gene>
<dbReference type="InterPro" id="IPR020308">
    <property type="entry name" value="Uncharacterised_Ynq1"/>
</dbReference>
<organism evidence="2 3">
    <name type="scientific">Jannaschia ovalis</name>
    <dbReference type="NCBI Taxonomy" id="3038773"/>
    <lineage>
        <taxon>Bacteria</taxon>
        <taxon>Pseudomonadati</taxon>
        <taxon>Pseudomonadota</taxon>
        <taxon>Alphaproteobacteria</taxon>
        <taxon>Rhodobacterales</taxon>
        <taxon>Roseobacteraceae</taxon>
        <taxon>Jannaschia</taxon>
    </lineage>
</organism>
<dbReference type="EMBL" id="CP122537">
    <property type="protein sequence ID" value="WGH77649.1"/>
    <property type="molecule type" value="Genomic_DNA"/>
</dbReference>
<evidence type="ECO:0000313" key="2">
    <source>
        <dbReference type="EMBL" id="WGH77649.1"/>
    </source>
</evidence>
<sequence>MTGPSDTTAEIARRQRRVAMLIIGTFVIWVPMQALGAYFGLPVRLMGLIDIAALAVLAWALILLVGVWRMRRKED</sequence>
<evidence type="ECO:0000313" key="3">
    <source>
        <dbReference type="Proteomes" id="UP001243420"/>
    </source>
</evidence>
<feature type="transmembrane region" description="Helical" evidence="1">
    <location>
        <begin position="45"/>
        <end position="68"/>
    </location>
</feature>
<keyword evidence="1" id="KW-1133">Transmembrane helix</keyword>
<feature type="transmembrane region" description="Helical" evidence="1">
    <location>
        <begin position="18"/>
        <end position="39"/>
    </location>
</feature>
<keyword evidence="1" id="KW-0472">Membrane</keyword>
<proteinExistence type="predicted"/>
<dbReference type="RefSeq" id="WP_279964233.1">
    <property type="nucleotide sequence ID" value="NZ_CP122537.1"/>
</dbReference>
<dbReference type="Pfam" id="PF17272">
    <property type="entry name" value="DUF5337"/>
    <property type="match status" value="1"/>
</dbReference>
<protein>
    <submittedName>
        <fullName evidence="2">DUF5337 family protein</fullName>
    </submittedName>
</protein>
<keyword evidence="3" id="KW-1185">Reference proteome</keyword>